<proteinExistence type="predicted"/>
<protein>
    <recommendedName>
        <fullName evidence="1">HNH domain-containing protein</fullName>
    </recommendedName>
</protein>
<organism evidence="2 3">
    <name type="scientific">Lysinibacillus tabacifolii</name>
    <dbReference type="NCBI Taxonomy" id="1173107"/>
    <lineage>
        <taxon>Bacteria</taxon>
        <taxon>Bacillati</taxon>
        <taxon>Bacillota</taxon>
        <taxon>Bacilli</taxon>
        <taxon>Bacillales</taxon>
        <taxon>Bacillaceae</taxon>
        <taxon>Lysinibacillus</taxon>
    </lineage>
</organism>
<evidence type="ECO:0000259" key="1">
    <source>
        <dbReference type="Pfam" id="PF01844"/>
    </source>
</evidence>
<feature type="domain" description="HNH" evidence="1">
    <location>
        <begin position="5"/>
        <end position="31"/>
    </location>
</feature>
<dbReference type="Pfam" id="PF01844">
    <property type="entry name" value="HNH"/>
    <property type="match status" value="1"/>
</dbReference>
<reference evidence="2 3" key="1">
    <citation type="submission" date="2019-04" db="EMBL/GenBank/DDBJ databases">
        <title>Lysinibacillus genome sequencing.</title>
        <authorList>
            <person name="Dunlap C."/>
        </authorList>
    </citation>
    <scope>NUCLEOTIDE SEQUENCE [LARGE SCALE GENOMIC DNA]</scope>
    <source>
        <strain evidence="2 3">KCTC 33042</strain>
    </source>
</reference>
<dbReference type="Proteomes" id="UP000308330">
    <property type="component" value="Unassembled WGS sequence"/>
</dbReference>
<evidence type="ECO:0000313" key="2">
    <source>
        <dbReference type="EMBL" id="TKI46253.1"/>
    </source>
</evidence>
<dbReference type="EMBL" id="SZPT01000005">
    <property type="protein sequence ID" value="TKI46253.1"/>
    <property type="molecule type" value="Genomic_DNA"/>
</dbReference>
<sequence>MPISEYTENTKTKLKDLVLVCSNCHRMLHKRRPWLNKEDLKKIISKD</sequence>
<gene>
    <name evidence="2" type="ORF">FC748_18175</name>
</gene>
<comment type="caution">
    <text evidence="2">The sequence shown here is derived from an EMBL/GenBank/DDBJ whole genome shotgun (WGS) entry which is preliminary data.</text>
</comment>
<name>A0ABY2SU27_9BACI</name>
<evidence type="ECO:0000313" key="3">
    <source>
        <dbReference type="Proteomes" id="UP000308330"/>
    </source>
</evidence>
<keyword evidence="3" id="KW-1185">Reference proteome</keyword>
<accession>A0ABY2SU27</accession>
<dbReference type="InterPro" id="IPR002711">
    <property type="entry name" value="HNH"/>
</dbReference>